<evidence type="ECO:0000313" key="2">
    <source>
        <dbReference type="Proteomes" id="UP001596915"/>
    </source>
</evidence>
<reference evidence="2" key="1">
    <citation type="journal article" date="2019" name="Int. J. Syst. Evol. Microbiol.">
        <title>The Global Catalogue of Microorganisms (GCM) 10K type strain sequencing project: providing services to taxonomists for standard genome sequencing and annotation.</title>
        <authorList>
            <consortium name="The Broad Institute Genomics Platform"/>
            <consortium name="The Broad Institute Genome Sequencing Center for Infectious Disease"/>
            <person name="Wu L."/>
            <person name="Ma J."/>
        </authorList>
    </citation>
    <scope>NUCLEOTIDE SEQUENCE [LARGE SCALE GENOMIC DNA]</scope>
    <source>
        <strain evidence="2">JCM 12607</strain>
    </source>
</reference>
<accession>A0ABW2WS30</accession>
<sequence length="108" mass="11306">MKIELLVVADCPNEQPTADLIGQALRDVGLPGAGFTTRVIADRGDAVRAGFTGSPTVLVDGRDPFAEEGREPGLACRVYRSPQGLSGVPPLEGLRQALREAGAAEPPR</sequence>
<keyword evidence="2" id="KW-1185">Reference proteome</keyword>
<evidence type="ECO:0000313" key="1">
    <source>
        <dbReference type="EMBL" id="MFD0624242.1"/>
    </source>
</evidence>
<gene>
    <name evidence="1" type="ORF">ACFQ2K_17175</name>
</gene>
<name>A0ABW2WS30_9ACTN</name>
<comment type="caution">
    <text evidence="1">The sequence shown here is derived from an EMBL/GenBank/DDBJ whole genome shotgun (WGS) entry which is preliminary data.</text>
</comment>
<evidence type="ECO:0008006" key="3">
    <source>
        <dbReference type="Google" id="ProtNLM"/>
    </source>
</evidence>
<dbReference type="Proteomes" id="UP001596915">
    <property type="component" value="Unassembled WGS sequence"/>
</dbReference>
<protein>
    <recommendedName>
        <fullName evidence="3">Alkylmercury lyase</fullName>
    </recommendedName>
</protein>
<dbReference type="EMBL" id="JBHTGL010000008">
    <property type="protein sequence ID" value="MFD0624242.1"/>
    <property type="molecule type" value="Genomic_DNA"/>
</dbReference>
<proteinExistence type="predicted"/>
<organism evidence="1 2">
    <name type="scientific">Streptomyces sanglieri</name>
    <dbReference type="NCBI Taxonomy" id="193460"/>
    <lineage>
        <taxon>Bacteria</taxon>
        <taxon>Bacillati</taxon>
        <taxon>Actinomycetota</taxon>
        <taxon>Actinomycetes</taxon>
        <taxon>Kitasatosporales</taxon>
        <taxon>Streptomycetaceae</taxon>
        <taxon>Streptomyces</taxon>
    </lineage>
</organism>